<name>A0A0H3H164_KLEM8</name>
<feature type="chain" id="PRO_5002610721" evidence="1">
    <location>
        <begin position="20"/>
        <end position="171"/>
    </location>
</feature>
<dbReference type="AlphaFoldDB" id="A0A0H3H164"/>
<dbReference type="Gene3D" id="2.60.40.1090">
    <property type="entry name" value="Fimbrial-type adhesion domain"/>
    <property type="match status" value="1"/>
</dbReference>
<dbReference type="PATRIC" id="fig|1006551.4.peg.1424"/>
<gene>
    <name evidence="3" type="ordered locus">KOX_07105</name>
</gene>
<dbReference type="InterPro" id="IPR036937">
    <property type="entry name" value="Adhesion_dom_fimbrial_sf"/>
</dbReference>
<dbReference type="GO" id="GO:0043709">
    <property type="term" value="P:cell adhesion involved in single-species biofilm formation"/>
    <property type="evidence" value="ECO:0007669"/>
    <property type="project" value="TreeGrafter"/>
</dbReference>
<feature type="domain" description="Fimbrial-type adhesion" evidence="2">
    <location>
        <begin position="25"/>
        <end position="171"/>
    </location>
</feature>
<evidence type="ECO:0000313" key="3">
    <source>
        <dbReference type="EMBL" id="AEX03151.1"/>
    </source>
</evidence>
<dbReference type="SUPFAM" id="SSF49401">
    <property type="entry name" value="Bacterial adhesins"/>
    <property type="match status" value="1"/>
</dbReference>
<dbReference type="Pfam" id="PF00419">
    <property type="entry name" value="Fimbrial"/>
    <property type="match status" value="1"/>
</dbReference>
<feature type="signal peptide" evidence="1">
    <location>
        <begin position="1"/>
        <end position="19"/>
    </location>
</feature>
<evidence type="ECO:0000313" key="4">
    <source>
        <dbReference type="Proteomes" id="UP000007843"/>
    </source>
</evidence>
<proteinExistence type="predicted"/>
<dbReference type="Proteomes" id="UP000007843">
    <property type="component" value="Chromosome"/>
</dbReference>
<accession>A0A0H3H164</accession>
<evidence type="ECO:0000256" key="1">
    <source>
        <dbReference type="SAM" id="SignalP"/>
    </source>
</evidence>
<dbReference type="GO" id="GO:0009289">
    <property type="term" value="C:pilus"/>
    <property type="evidence" value="ECO:0007669"/>
    <property type="project" value="InterPro"/>
</dbReference>
<organism evidence="3 4">
    <name type="scientific">Klebsiella michiganensis (strain ATCC 8724 / DSM 4798 / JCM 20051 / NBRC 3318 / NRRL B-199 / KCTC 1686 / BUCSAV 143 / CCM 1901)</name>
    <dbReference type="NCBI Taxonomy" id="1006551"/>
    <lineage>
        <taxon>Bacteria</taxon>
        <taxon>Pseudomonadati</taxon>
        <taxon>Pseudomonadota</taxon>
        <taxon>Gammaproteobacteria</taxon>
        <taxon>Enterobacterales</taxon>
        <taxon>Enterobacteriaceae</taxon>
        <taxon>Klebsiella/Raoultella group</taxon>
        <taxon>Klebsiella</taxon>
    </lineage>
</organism>
<protein>
    <submittedName>
        <fullName evidence="3">Fimbrial protein BcfF</fullName>
    </submittedName>
</protein>
<dbReference type="InterPro" id="IPR050263">
    <property type="entry name" value="Bact_Fimbrial_Adh_Pro"/>
</dbReference>
<dbReference type="RefSeq" id="WP_014227401.1">
    <property type="nucleotide sequence ID" value="NC_016612.1"/>
</dbReference>
<dbReference type="HOGENOM" id="CLU_088965_0_2_6"/>
<dbReference type="EMBL" id="CP003218">
    <property type="protein sequence ID" value="AEX03151.1"/>
    <property type="molecule type" value="Genomic_DNA"/>
</dbReference>
<reference evidence="3 4" key="1">
    <citation type="journal article" date="2012" name="J. Bacteriol.">
        <title>Complete genome sequence of Klebsiella oxytoca KCTC 1686, used in production of 2,3-butanediol.</title>
        <authorList>
            <person name="Shin S.H."/>
            <person name="Kim S."/>
            <person name="Kim J.Y."/>
            <person name="Lee S."/>
            <person name="Um Y."/>
            <person name="Oh M.K."/>
            <person name="Kim Y.R."/>
            <person name="Lee J."/>
            <person name="Yang K.S."/>
        </authorList>
    </citation>
    <scope>NUCLEOTIDE SEQUENCE [LARGE SCALE GENOMIC DNA]</scope>
    <source>
        <strain evidence="4">ATCC 8724 / DSM 4798 / JCM 20051 / NBRC 3318 / NRRL B-199 / KCTC 1686</strain>
    </source>
</reference>
<sequence length="171" mass="17354">MKKTILLLSLSCLSCSALAHDGTVNITGTIQGNTCTVTTDTANQQVTLGDIAAKQFTAAGSASQPVAFTIGLENCGSAASAVSLTFTGEADTTNSALLALTSQAGSAAGVGVAILDSQRTLVPLNSTSRQYTLDPQQTSQNLTFYGEMVATSSPVTAGSVDATTTFSLTYQ</sequence>
<dbReference type="KEGG" id="kox:KOX_07105"/>
<evidence type="ECO:0000259" key="2">
    <source>
        <dbReference type="Pfam" id="PF00419"/>
    </source>
</evidence>
<dbReference type="InterPro" id="IPR008966">
    <property type="entry name" value="Adhesion_dom_sf"/>
</dbReference>
<keyword evidence="1" id="KW-0732">Signal</keyword>
<dbReference type="PANTHER" id="PTHR33420:SF25">
    <property type="entry name" value="PROTEIN FIMF"/>
    <property type="match status" value="1"/>
</dbReference>
<dbReference type="PANTHER" id="PTHR33420">
    <property type="entry name" value="FIMBRIAL SUBUNIT ELFA-RELATED"/>
    <property type="match status" value="1"/>
</dbReference>
<dbReference type="InterPro" id="IPR000259">
    <property type="entry name" value="Adhesion_dom_fimbrial"/>
</dbReference>